<dbReference type="SUPFAM" id="SSF52540">
    <property type="entry name" value="P-loop containing nucleoside triphosphate hydrolases"/>
    <property type="match status" value="1"/>
</dbReference>
<feature type="compositionally biased region" description="Gly residues" evidence="6">
    <location>
        <begin position="29"/>
        <end position="46"/>
    </location>
</feature>
<dbReference type="PANTHER" id="PTHR42711:SF18">
    <property type="entry name" value="ABC TRANSPORTER, ATP-BINDING PROTEIN"/>
    <property type="match status" value="1"/>
</dbReference>
<feature type="region of interest" description="Disordered" evidence="6">
    <location>
        <begin position="29"/>
        <end position="62"/>
    </location>
</feature>
<dbReference type="InterPro" id="IPR003593">
    <property type="entry name" value="AAA+_ATPase"/>
</dbReference>
<dbReference type="SMART" id="SM00382">
    <property type="entry name" value="AAA"/>
    <property type="match status" value="1"/>
</dbReference>
<dbReference type="CDD" id="cd03230">
    <property type="entry name" value="ABC_DR_subfamily_A"/>
    <property type="match status" value="1"/>
</dbReference>
<dbReference type="InterPro" id="IPR050763">
    <property type="entry name" value="ABC_transporter_ATP-binding"/>
</dbReference>
<feature type="domain" description="ABC transporter" evidence="7">
    <location>
        <begin position="119"/>
        <end position="356"/>
    </location>
</feature>
<evidence type="ECO:0000256" key="4">
    <source>
        <dbReference type="ARBA" id="ARBA00022840"/>
    </source>
</evidence>
<dbReference type="GO" id="GO:0016887">
    <property type="term" value="F:ATP hydrolysis activity"/>
    <property type="evidence" value="ECO:0007669"/>
    <property type="project" value="InterPro"/>
</dbReference>
<keyword evidence="2" id="KW-0813">Transport</keyword>
<name>A0A6G8Q1W6_9ACTN</name>
<sequence length="377" mass="40834">MDRRRVRHGLCRYEERELRRDVWGRVVWGGTGPRRATAGGGGGGTAGAHADPRAGPPAGPREGACRALAVRARRRRGAAGDLARRVGEARGEGTAVNRLLGYGSVEDRWGSRASETEALELRGVEKSFKKRRGETVRALDSVSFAVGKGEVVGILGPNGSGKSTLVRIVSTLVVPDAGTVEVFGVDAVRHPKVVQRCMNRVSVEASFFKKLSAMENLLYGAKLYGVTSREARPRIAEILENVGFARKRALEPMEHLSRGMQQKIALARALLTSPVLMLLDEPTTGLGPRSKKDVQGFIRRIKGEHDSSILLCTHDMDEAEELCDRIGIMVDGRIVALDEPEALKRRYAAGAETPTLEETFMTATGLSVEEASAEGEE</sequence>
<proteinExistence type="predicted"/>
<dbReference type="GO" id="GO:0046677">
    <property type="term" value="P:response to antibiotic"/>
    <property type="evidence" value="ECO:0007669"/>
    <property type="project" value="UniProtKB-KW"/>
</dbReference>
<evidence type="ECO:0000256" key="2">
    <source>
        <dbReference type="ARBA" id="ARBA00022448"/>
    </source>
</evidence>
<protein>
    <submittedName>
        <fullName evidence="8">ATP-binding cassette domain-containing protein</fullName>
    </submittedName>
</protein>
<dbReference type="PANTHER" id="PTHR42711">
    <property type="entry name" value="ABC TRANSPORTER ATP-BINDING PROTEIN"/>
    <property type="match status" value="1"/>
</dbReference>
<evidence type="ECO:0000256" key="5">
    <source>
        <dbReference type="ARBA" id="ARBA00023251"/>
    </source>
</evidence>
<keyword evidence="3" id="KW-0547">Nucleotide-binding</keyword>
<evidence type="ECO:0000256" key="1">
    <source>
        <dbReference type="ARBA" id="ARBA00004202"/>
    </source>
</evidence>
<accession>A0A6G8Q1W6</accession>
<keyword evidence="5" id="KW-0046">Antibiotic resistance</keyword>
<dbReference type="KEGG" id="rmar:GBA65_19340"/>
<evidence type="ECO:0000256" key="3">
    <source>
        <dbReference type="ARBA" id="ARBA00022741"/>
    </source>
</evidence>
<dbReference type="AlphaFoldDB" id="A0A6G8Q1W6"/>
<evidence type="ECO:0000259" key="7">
    <source>
        <dbReference type="PROSITE" id="PS50893"/>
    </source>
</evidence>
<comment type="subcellular location">
    <subcellularLocation>
        <location evidence="1">Cell membrane</location>
        <topology evidence="1">Peripheral membrane protein</topology>
    </subcellularLocation>
</comment>
<keyword evidence="9" id="KW-1185">Reference proteome</keyword>
<dbReference type="EMBL" id="CP045121">
    <property type="protein sequence ID" value="QIN80317.1"/>
    <property type="molecule type" value="Genomic_DNA"/>
</dbReference>
<dbReference type="PROSITE" id="PS50893">
    <property type="entry name" value="ABC_TRANSPORTER_2"/>
    <property type="match status" value="1"/>
</dbReference>
<dbReference type="InterPro" id="IPR003439">
    <property type="entry name" value="ABC_transporter-like_ATP-bd"/>
</dbReference>
<reference evidence="8 9" key="1">
    <citation type="submission" date="2019-10" db="EMBL/GenBank/DDBJ databases">
        <title>Rubrobacter sp nov SCSIO 52915 isolated from a deep-sea sediment in the South China Sea.</title>
        <authorList>
            <person name="Chen R.W."/>
        </authorList>
    </citation>
    <scope>NUCLEOTIDE SEQUENCE [LARGE SCALE GENOMIC DNA]</scope>
    <source>
        <strain evidence="8 9">SCSIO 52915</strain>
    </source>
</reference>
<evidence type="ECO:0000256" key="6">
    <source>
        <dbReference type="SAM" id="MobiDB-lite"/>
    </source>
</evidence>
<dbReference type="GO" id="GO:0005524">
    <property type="term" value="F:ATP binding"/>
    <property type="evidence" value="ECO:0007669"/>
    <property type="project" value="UniProtKB-KW"/>
</dbReference>
<evidence type="ECO:0000313" key="8">
    <source>
        <dbReference type="EMBL" id="QIN80317.1"/>
    </source>
</evidence>
<dbReference type="Proteomes" id="UP000502706">
    <property type="component" value="Chromosome"/>
</dbReference>
<gene>
    <name evidence="8" type="ORF">GBA65_19340</name>
</gene>
<dbReference type="Pfam" id="PF00005">
    <property type="entry name" value="ABC_tran"/>
    <property type="match status" value="1"/>
</dbReference>
<dbReference type="Gene3D" id="3.40.50.300">
    <property type="entry name" value="P-loop containing nucleotide triphosphate hydrolases"/>
    <property type="match status" value="1"/>
</dbReference>
<dbReference type="InterPro" id="IPR027417">
    <property type="entry name" value="P-loop_NTPase"/>
</dbReference>
<evidence type="ECO:0000313" key="9">
    <source>
        <dbReference type="Proteomes" id="UP000502706"/>
    </source>
</evidence>
<organism evidence="8 9">
    <name type="scientific">Rubrobacter marinus</name>
    <dbReference type="NCBI Taxonomy" id="2653852"/>
    <lineage>
        <taxon>Bacteria</taxon>
        <taxon>Bacillati</taxon>
        <taxon>Actinomycetota</taxon>
        <taxon>Rubrobacteria</taxon>
        <taxon>Rubrobacterales</taxon>
        <taxon>Rubrobacteraceae</taxon>
        <taxon>Rubrobacter</taxon>
    </lineage>
</organism>
<keyword evidence="4 8" id="KW-0067">ATP-binding</keyword>
<dbReference type="GO" id="GO:0005886">
    <property type="term" value="C:plasma membrane"/>
    <property type="evidence" value="ECO:0007669"/>
    <property type="project" value="UniProtKB-SubCell"/>
</dbReference>